<proteinExistence type="predicted"/>
<reference evidence="2" key="1">
    <citation type="submission" date="2016-05" db="EMBL/GenBank/DDBJ databases">
        <authorList>
            <person name="Naeem Raeece"/>
        </authorList>
    </citation>
    <scope>NUCLEOTIDE SEQUENCE [LARGE SCALE GENOMIC DNA]</scope>
</reference>
<accession>A0A1A8X842</accession>
<organism evidence="1 2">
    <name type="scientific">Plasmodium malariae</name>
    <dbReference type="NCBI Taxonomy" id="5858"/>
    <lineage>
        <taxon>Eukaryota</taxon>
        <taxon>Sar</taxon>
        <taxon>Alveolata</taxon>
        <taxon>Apicomplexa</taxon>
        <taxon>Aconoidasida</taxon>
        <taxon>Haemosporida</taxon>
        <taxon>Plasmodiidae</taxon>
        <taxon>Plasmodium</taxon>
        <taxon>Plasmodium (Plasmodium)</taxon>
    </lineage>
</organism>
<name>A0A1A8X842_PLAMA</name>
<evidence type="ECO:0000313" key="2">
    <source>
        <dbReference type="Proteomes" id="UP000078597"/>
    </source>
</evidence>
<dbReference type="AlphaFoldDB" id="A0A1A8X842"/>
<evidence type="ECO:0000313" key="1">
    <source>
        <dbReference type="EMBL" id="SBT00417.1"/>
    </source>
</evidence>
<evidence type="ECO:0008006" key="3">
    <source>
        <dbReference type="Google" id="ProtNLM"/>
    </source>
</evidence>
<protein>
    <recommendedName>
        <fullName evidence="3">STP1 protein</fullName>
    </recommendedName>
</protein>
<sequence>MILEELKKEECKRNRESHLYDYINKWKTEENSLRKTEATEKISETNKRTVESIKIWIFIIERMNTNIE</sequence>
<dbReference type="Proteomes" id="UP000078597">
    <property type="component" value="Unassembled WGS sequence"/>
</dbReference>
<dbReference type="EMBL" id="FLQW01006400">
    <property type="protein sequence ID" value="SBT00417.1"/>
    <property type="molecule type" value="Genomic_DNA"/>
</dbReference>
<gene>
    <name evidence="1" type="ORF">PMALA_076390</name>
</gene>